<evidence type="ECO:0000313" key="1">
    <source>
        <dbReference type="EMBL" id="MBJ7609867.1"/>
    </source>
</evidence>
<dbReference type="CDD" id="cd00377">
    <property type="entry name" value="ICL_PEPM"/>
    <property type="match status" value="1"/>
</dbReference>
<sequence length="263" mass="27423">MPDLALAADTLRRLHGAPLILANVWDAATARAVVDAGFPALATSSAAVAAAHGFPDADAMPTETAFAAVATIARAVSVPVTADLEAGYGLPADDLAAWLIEAGAVGCNLEDTDHHGDAVLVPAEAHADRIAAVKEAGRRHGVDLVVNARVDVYVRPAVAPAEQLAEAVRRGRIYRWAGADCVYPIGAVDEEHIRVLVDELGVVNVWARSQAPPIAVLRRLGVARISVGSGLFRATLAAVRRVAEHIAAGDVEWWSSAVAREGL</sequence>
<organism evidence="1 2">
    <name type="scientific">Candidatus Amunia macphersoniae</name>
    <dbReference type="NCBI Taxonomy" id="3127014"/>
    <lineage>
        <taxon>Bacteria</taxon>
        <taxon>Bacillati</taxon>
        <taxon>Candidatus Dormiibacterota</taxon>
        <taxon>Candidatus Dormibacteria</taxon>
        <taxon>Candidatus Aeolococcales</taxon>
        <taxon>Candidatus Aeolococcaceae</taxon>
        <taxon>Candidatus Amunia</taxon>
    </lineage>
</organism>
<protein>
    <submittedName>
        <fullName evidence="1">Isocitrate lyase/phosphoenolpyruvate mutase family protein</fullName>
    </submittedName>
</protein>
<dbReference type="PANTHER" id="PTHR42905">
    <property type="entry name" value="PHOSPHOENOLPYRUVATE CARBOXYLASE"/>
    <property type="match status" value="1"/>
</dbReference>
<accession>A0A934KLG4</accession>
<dbReference type="EMBL" id="JAEKNN010000053">
    <property type="protein sequence ID" value="MBJ7609867.1"/>
    <property type="molecule type" value="Genomic_DNA"/>
</dbReference>
<proteinExistence type="predicted"/>
<dbReference type="Gene3D" id="3.20.20.60">
    <property type="entry name" value="Phosphoenolpyruvate-binding domains"/>
    <property type="match status" value="1"/>
</dbReference>
<gene>
    <name evidence="1" type="ORF">JF887_10635</name>
</gene>
<dbReference type="SUPFAM" id="SSF51621">
    <property type="entry name" value="Phosphoenolpyruvate/pyruvate domain"/>
    <property type="match status" value="1"/>
</dbReference>
<dbReference type="InterPro" id="IPR040442">
    <property type="entry name" value="Pyrv_kinase-like_dom_sf"/>
</dbReference>
<reference evidence="1 2" key="1">
    <citation type="submission" date="2020-10" db="EMBL/GenBank/DDBJ databases">
        <title>Ca. Dormibacterota MAGs.</title>
        <authorList>
            <person name="Montgomery K."/>
        </authorList>
    </citation>
    <scope>NUCLEOTIDE SEQUENCE [LARGE SCALE GENOMIC DNA]</scope>
    <source>
        <strain evidence="1">Mitchell_Peninsula_5</strain>
    </source>
</reference>
<dbReference type="AlphaFoldDB" id="A0A934KLG4"/>
<dbReference type="InterPro" id="IPR015813">
    <property type="entry name" value="Pyrv/PenolPyrv_kinase-like_dom"/>
</dbReference>
<keyword evidence="1" id="KW-0456">Lyase</keyword>
<dbReference type="PANTHER" id="PTHR42905:SF16">
    <property type="entry name" value="CARBOXYPHOSPHONOENOLPYRUVATE PHOSPHONOMUTASE-LIKE PROTEIN (AFU_ORTHOLOGUE AFUA_5G07230)"/>
    <property type="match status" value="1"/>
</dbReference>
<dbReference type="Proteomes" id="UP000614410">
    <property type="component" value="Unassembled WGS sequence"/>
</dbReference>
<comment type="caution">
    <text evidence="1">The sequence shown here is derived from an EMBL/GenBank/DDBJ whole genome shotgun (WGS) entry which is preliminary data.</text>
</comment>
<evidence type="ECO:0000313" key="2">
    <source>
        <dbReference type="Proteomes" id="UP000614410"/>
    </source>
</evidence>
<name>A0A934KLG4_9BACT</name>
<dbReference type="Pfam" id="PF13714">
    <property type="entry name" value="PEP_mutase"/>
    <property type="match status" value="1"/>
</dbReference>
<dbReference type="InterPro" id="IPR039556">
    <property type="entry name" value="ICL/PEPM"/>
</dbReference>
<dbReference type="GO" id="GO:0016829">
    <property type="term" value="F:lyase activity"/>
    <property type="evidence" value="ECO:0007669"/>
    <property type="project" value="UniProtKB-KW"/>
</dbReference>